<protein>
    <submittedName>
        <fullName evidence="2">Uncharacterized protein</fullName>
    </submittedName>
</protein>
<evidence type="ECO:0000313" key="3">
    <source>
        <dbReference type="Proteomes" id="UP000799438"/>
    </source>
</evidence>
<dbReference type="EMBL" id="ML995479">
    <property type="protein sequence ID" value="KAF2144503.1"/>
    <property type="molecule type" value="Genomic_DNA"/>
</dbReference>
<dbReference type="Pfam" id="PF11913">
    <property type="entry name" value="DUF3431"/>
    <property type="match status" value="1"/>
</dbReference>
<evidence type="ECO:0000256" key="1">
    <source>
        <dbReference type="SAM" id="MobiDB-lite"/>
    </source>
</evidence>
<sequence length="355" mass="41006">MDAEERSSLAETITAATATASATFAIISHLPFQQGVVEPPTHQYKRAVVVPRTSEEDVSWIDWAFGNDSLLQKAIYTVDDPVEPYVLPANKGNEVMAYLTFIIDFYDLLPDVSIFMHAHSTAWHNNDLLEMGSSQILKRLNLRKVVREGYFNLRCHQYPGCSNRLFPLAKNQSSVDVPQEEVFEDAWKQLFPLEDVPEALAQPCCAQFAVSRERIQMLPWEQYIHFRKWVQYTRLPNNVSGRVWEYIYQYIWAGRPEFCPKENVCYCDGYGVCFGGEEEYNEYYTKKRGIDELKAKGAEQFTTEGSVSWPVDYASQLDELQQWLEQEREKAWQRGQDPSNRAREAGRPYMPGDGF</sequence>
<proteinExistence type="predicted"/>
<dbReference type="RefSeq" id="XP_033400215.1">
    <property type="nucleotide sequence ID" value="XM_033541873.1"/>
</dbReference>
<reference evidence="2" key="1">
    <citation type="journal article" date="2020" name="Stud. Mycol.">
        <title>101 Dothideomycetes genomes: a test case for predicting lifestyles and emergence of pathogens.</title>
        <authorList>
            <person name="Haridas S."/>
            <person name="Albert R."/>
            <person name="Binder M."/>
            <person name="Bloem J."/>
            <person name="Labutti K."/>
            <person name="Salamov A."/>
            <person name="Andreopoulos B."/>
            <person name="Baker S."/>
            <person name="Barry K."/>
            <person name="Bills G."/>
            <person name="Bluhm B."/>
            <person name="Cannon C."/>
            <person name="Castanera R."/>
            <person name="Culley D."/>
            <person name="Daum C."/>
            <person name="Ezra D."/>
            <person name="Gonzalez J."/>
            <person name="Henrissat B."/>
            <person name="Kuo A."/>
            <person name="Liang C."/>
            <person name="Lipzen A."/>
            <person name="Lutzoni F."/>
            <person name="Magnuson J."/>
            <person name="Mondo S."/>
            <person name="Nolan M."/>
            <person name="Ohm R."/>
            <person name="Pangilinan J."/>
            <person name="Park H.-J."/>
            <person name="Ramirez L."/>
            <person name="Alfaro M."/>
            <person name="Sun H."/>
            <person name="Tritt A."/>
            <person name="Yoshinaga Y."/>
            <person name="Zwiers L.-H."/>
            <person name="Turgeon B."/>
            <person name="Goodwin S."/>
            <person name="Spatafora J."/>
            <person name="Crous P."/>
            <person name="Grigoriev I."/>
        </authorList>
    </citation>
    <scope>NUCLEOTIDE SEQUENCE</scope>
    <source>
        <strain evidence="2">CBS 121167</strain>
    </source>
</reference>
<name>A0A6A6BM73_9PEZI</name>
<dbReference type="Proteomes" id="UP000799438">
    <property type="component" value="Unassembled WGS sequence"/>
</dbReference>
<dbReference type="PANTHER" id="PTHR37490:SF3">
    <property type="entry name" value="DUF3431 DOMAIN CONTAINING PROTEIN"/>
    <property type="match status" value="1"/>
</dbReference>
<dbReference type="OrthoDB" id="426718at2759"/>
<accession>A0A6A6BM73</accession>
<dbReference type="GeneID" id="54299370"/>
<feature type="region of interest" description="Disordered" evidence="1">
    <location>
        <begin position="328"/>
        <end position="355"/>
    </location>
</feature>
<dbReference type="AlphaFoldDB" id="A0A6A6BM73"/>
<dbReference type="PANTHER" id="PTHR37490">
    <property type="entry name" value="EXPRESSED PROTEIN"/>
    <property type="match status" value="1"/>
</dbReference>
<keyword evidence="3" id="KW-1185">Reference proteome</keyword>
<organism evidence="2 3">
    <name type="scientific">Aplosporella prunicola CBS 121167</name>
    <dbReference type="NCBI Taxonomy" id="1176127"/>
    <lineage>
        <taxon>Eukaryota</taxon>
        <taxon>Fungi</taxon>
        <taxon>Dikarya</taxon>
        <taxon>Ascomycota</taxon>
        <taxon>Pezizomycotina</taxon>
        <taxon>Dothideomycetes</taxon>
        <taxon>Dothideomycetes incertae sedis</taxon>
        <taxon>Botryosphaeriales</taxon>
        <taxon>Aplosporellaceae</taxon>
        <taxon>Aplosporella</taxon>
    </lineage>
</organism>
<dbReference type="InterPro" id="IPR021838">
    <property type="entry name" value="DUF3431"/>
</dbReference>
<gene>
    <name evidence="2" type="ORF">K452DRAFT_295938</name>
</gene>
<evidence type="ECO:0000313" key="2">
    <source>
        <dbReference type="EMBL" id="KAF2144503.1"/>
    </source>
</evidence>